<dbReference type="CDD" id="cd01310">
    <property type="entry name" value="TatD_DNAse"/>
    <property type="match status" value="1"/>
</dbReference>
<sequence length="357" mass="39883">MSESSPEPDAESVGQTDPLFPDALFRNKKKKGRFRIVEAPTPPLEAPVADTHAHLDLVRDPSLALARCAIHGVRFVCAMADVFENEAVDYDKLDAWRSDAEARLPEVLEASQRALEESSSDPKAAEDAVRASVCPLEVPHVRIAIGCHPHYAKHYDDALEERLIARLGDPRTCAIGEVGLDYHYDFSPRTAQREAFRRQIRLAHKTGLPIILHLREAHEEAYRIMEEEGFPEAGVLLHCFNLDWAVLEPWVEKGCYAAFGGPLTFKKSDEVREAARHMARGRILTETDSPYMTPEPMRGMECGPEHTVFTAARLAEVLGSAPGEERRELLEAVYESALSLLDRAPTPWQASREEGRS</sequence>
<feature type="compositionally biased region" description="Acidic residues" evidence="2">
    <location>
        <begin position="1"/>
        <end position="10"/>
    </location>
</feature>
<dbReference type="RefSeq" id="WP_244386750.1">
    <property type="nucleotide sequence ID" value="NZ_AP025564.1"/>
</dbReference>
<dbReference type="PANTHER" id="PTHR46124">
    <property type="entry name" value="D-AMINOACYL-TRNA DEACYLASE"/>
    <property type="match status" value="1"/>
</dbReference>
<dbReference type="InterPro" id="IPR018228">
    <property type="entry name" value="DNase_TatD-rel_CS"/>
</dbReference>
<dbReference type="Gene3D" id="3.20.20.140">
    <property type="entry name" value="Metal-dependent hydrolases"/>
    <property type="match status" value="1"/>
</dbReference>
<feature type="region of interest" description="Disordered" evidence="2">
    <location>
        <begin position="1"/>
        <end position="20"/>
    </location>
</feature>
<dbReference type="Pfam" id="PF01026">
    <property type="entry name" value="TatD_DNase"/>
    <property type="match status" value="1"/>
</dbReference>
<dbReference type="PROSITE" id="PS01090">
    <property type="entry name" value="TATD_2"/>
    <property type="match status" value="1"/>
</dbReference>
<protein>
    <recommendedName>
        <fullName evidence="5">TatD DNase family protein</fullName>
    </recommendedName>
</protein>
<evidence type="ECO:0000256" key="1">
    <source>
        <dbReference type="ARBA" id="ARBA00022801"/>
    </source>
</evidence>
<keyword evidence="4" id="KW-1185">Reference proteome</keyword>
<dbReference type="EMBL" id="AP025564">
    <property type="protein sequence ID" value="BDE97447.1"/>
    <property type="molecule type" value="Genomic_DNA"/>
</dbReference>
<gene>
    <name evidence="3" type="ORF">CE91St30_27800</name>
</gene>
<name>A0ABN6MHE2_9ACTN</name>
<organism evidence="3 4">
    <name type="scientific">Raoultibacter timonensis</name>
    <dbReference type="NCBI Taxonomy" id="1907662"/>
    <lineage>
        <taxon>Bacteria</taxon>
        <taxon>Bacillati</taxon>
        <taxon>Actinomycetota</taxon>
        <taxon>Coriobacteriia</taxon>
        <taxon>Eggerthellales</taxon>
        <taxon>Eggerthellaceae</taxon>
        <taxon>Raoultibacter</taxon>
    </lineage>
</organism>
<evidence type="ECO:0008006" key="5">
    <source>
        <dbReference type="Google" id="ProtNLM"/>
    </source>
</evidence>
<evidence type="ECO:0000256" key="2">
    <source>
        <dbReference type="SAM" id="MobiDB-lite"/>
    </source>
</evidence>
<keyword evidence="1" id="KW-0378">Hydrolase</keyword>
<reference evidence="3 4" key="1">
    <citation type="submission" date="2022-01" db="EMBL/GenBank/DDBJ databases">
        <title>Novel bile acid biosynthetic pathways are enriched in the microbiome of centenarians.</title>
        <authorList>
            <person name="Sato Y."/>
            <person name="Atarashi K."/>
            <person name="Plichta R.D."/>
            <person name="Arai Y."/>
            <person name="Sasajima S."/>
            <person name="Kearney M.S."/>
            <person name="Suda W."/>
            <person name="Takeshita K."/>
            <person name="Sasaki T."/>
            <person name="Okamoto S."/>
            <person name="Skelly N.A."/>
            <person name="Okamura Y."/>
            <person name="Vlamakis H."/>
            <person name="Li Y."/>
            <person name="Tanoue T."/>
            <person name="Takei H."/>
            <person name="Nittono H."/>
            <person name="Narushima S."/>
            <person name="Irie J."/>
            <person name="Itoh H."/>
            <person name="Moriya K."/>
            <person name="Sugiura Y."/>
            <person name="Suematsu M."/>
            <person name="Moritoki N."/>
            <person name="Shibata S."/>
            <person name="Littman R.D."/>
            <person name="Fischbach A.M."/>
            <person name="Uwamino Y."/>
            <person name="Inoue T."/>
            <person name="Honda A."/>
            <person name="Hattori M."/>
            <person name="Murai T."/>
            <person name="Xavier J.R."/>
            <person name="Hirose N."/>
            <person name="Honda K."/>
        </authorList>
    </citation>
    <scope>NUCLEOTIDE SEQUENCE [LARGE SCALE GENOMIC DNA]</scope>
    <source>
        <strain evidence="3 4">CE91-St30</strain>
    </source>
</reference>
<accession>A0ABN6MHE2</accession>
<dbReference type="PANTHER" id="PTHR46124:SF2">
    <property type="entry name" value="D-AMINOACYL-TRNA DEACYLASE"/>
    <property type="match status" value="1"/>
</dbReference>
<dbReference type="InterPro" id="IPR032466">
    <property type="entry name" value="Metal_Hydrolase"/>
</dbReference>
<dbReference type="SUPFAM" id="SSF51556">
    <property type="entry name" value="Metallo-dependent hydrolases"/>
    <property type="match status" value="1"/>
</dbReference>
<dbReference type="InterPro" id="IPR001130">
    <property type="entry name" value="TatD-like"/>
</dbReference>
<evidence type="ECO:0000313" key="3">
    <source>
        <dbReference type="EMBL" id="BDE97447.1"/>
    </source>
</evidence>
<evidence type="ECO:0000313" key="4">
    <source>
        <dbReference type="Proteomes" id="UP001320544"/>
    </source>
</evidence>
<dbReference type="Proteomes" id="UP001320544">
    <property type="component" value="Chromosome"/>
</dbReference>
<proteinExistence type="predicted"/>